<dbReference type="HOGENOM" id="CLU_037628_6_1_11"/>
<keyword evidence="6" id="KW-1185">Reference proteome</keyword>
<evidence type="ECO:0000259" key="4">
    <source>
        <dbReference type="PROSITE" id="PS50932"/>
    </source>
</evidence>
<dbReference type="PROSITE" id="PS00356">
    <property type="entry name" value="HTH_LACI_1"/>
    <property type="match status" value="1"/>
</dbReference>
<evidence type="ECO:0000313" key="5">
    <source>
        <dbReference type="EMBL" id="AEE47095.1"/>
    </source>
</evidence>
<dbReference type="InterPro" id="IPR028082">
    <property type="entry name" value="Peripla_BP_I"/>
</dbReference>
<dbReference type="GO" id="GO:0000976">
    <property type="term" value="F:transcription cis-regulatory region binding"/>
    <property type="evidence" value="ECO:0007669"/>
    <property type="project" value="TreeGrafter"/>
</dbReference>
<accession>F4GYH8</accession>
<dbReference type="SMART" id="SM00354">
    <property type="entry name" value="HTH_LACI"/>
    <property type="match status" value="1"/>
</dbReference>
<sequence>MIPNGKARAAIGDVAALAGVSLGTVSNVLNHPDRVSATTREKVERAMTMLDYEPNRLARSLAAGASPTLGLVVTDLTNSLFIDIARGAERVADRSELAVLLANSDGRLEREARHLRMFAQTRVAGILMTLNDAAHFAAIARLAPTSVPVVMLNFDAPTTQFCSVSVDNHLGGAIATRHLLDLGRRRIVFVGGPGILRPVQDRAAGFHQVMREAGVEPVAEIAPNGVNRADGWRVGRELVPAIRRGEVDGIVAASDLLAAGVVQAVTSAGDLSIPDHVAIVGYDNNQAAWDSPIPITTVSQPGERIGELGAQIALGGCGADHDHRSHVLEPALVVRQTTTGAAPAPMH</sequence>
<keyword evidence="1" id="KW-0805">Transcription regulation</keyword>
<protein>
    <submittedName>
        <fullName evidence="5">Transcriptional regulator, LacI family</fullName>
    </submittedName>
</protein>
<dbReference type="PROSITE" id="PS50932">
    <property type="entry name" value="HTH_LACI_2"/>
    <property type="match status" value="1"/>
</dbReference>
<dbReference type="RefSeq" id="WP_013772121.1">
    <property type="nucleotide sequence ID" value="NC_015514.1"/>
</dbReference>
<gene>
    <name evidence="5" type="ordered locus">Celf_2976</name>
</gene>
<evidence type="ECO:0000256" key="1">
    <source>
        <dbReference type="ARBA" id="ARBA00023015"/>
    </source>
</evidence>
<dbReference type="STRING" id="590998.Celf_2976"/>
<evidence type="ECO:0000256" key="3">
    <source>
        <dbReference type="ARBA" id="ARBA00023163"/>
    </source>
</evidence>
<proteinExistence type="predicted"/>
<dbReference type="InterPro" id="IPR046335">
    <property type="entry name" value="LacI/GalR-like_sensor"/>
</dbReference>
<dbReference type="eggNOG" id="COG1609">
    <property type="taxonomic scope" value="Bacteria"/>
</dbReference>
<dbReference type="PANTHER" id="PTHR30146">
    <property type="entry name" value="LACI-RELATED TRANSCRIPTIONAL REPRESSOR"/>
    <property type="match status" value="1"/>
</dbReference>
<dbReference type="Gene3D" id="3.40.50.2300">
    <property type="match status" value="2"/>
</dbReference>
<evidence type="ECO:0000313" key="6">
    <source>
        <dbReference type="Proteomes" id="UP000008460"/>
    </source>
</evidence>
<keyword evidence="3" id="KW-0804">Transcription</keyword>
<dbReference type="PANTHER" id="PTHR30146:SF109">
    <property type="entry name" value="HTH-TYPE TRANSCRIPTIONAL REGULATOR GALS"/>
    <property type="match status" value="1"/>
</dbReference>
<dbReference type="InterPro" id="IPR000843">
    <property type="entry name" value="HTH_LacI"/>
</dbReference>
<dbReference type="Proteomes" id="UP000008460">
    <property type="component" value="Chromosome"/>
</dbReference>
<dbReference type="KEGG" id="cfi:Celf_2976"/>
<dbReference type="CDD" id="cd06267">
    <property type="entry name" value="PBP1_LacI_sugar_binding-like"/>
    <property type="match status" value="1"/>
</dbReference>
<organism evidence="5 6">
    <name type="scientific">Cellulomonas fimi (strain ATCC 484 / DSM 20113 / JCM 1341 / CCUG 24087 / LMG 16345 / NBRC 15513 / NCIMB 8980 / NCTC 7547 / NRS-133)</name>
    <dbReference type="NCBI Taxonomy" id="590998"/>
    <lineage>
        <taxon>Bacteria</taxon>
        <taxon>Bacillati</taxon>
        <taxon>Actinomycetota</taxon>
        <taxon>Actinomycetes</taxon>
        <taxon>Micrococcales</taxon>
        <taxon>Cellulomonadaceae</taxon>
        <taxon>Cellulomonas</taxon>
    </lineage>
</organism>
<dbReference type="SUPFAM" id="SSF53822">
    <property type="entry name" value="Periplasmic binding protein-like I"/>
    <property type="match status" value="1"/>
</dbReference>
<evidence type="ECO:0000256" key="2">
    <source>
        <dbReference type="ARBA" id="ARBA00023125"/>
    </source>
</evidence>
<name>F4GYH8_CELFA</name>
<dbReference type="AlphaFoldDB" id="F4GYH8"/>
<dbReference type="SUPFAM" id="SSF47413">
    <property type="entry name" value="lambda repressor-like DNA-binding domains"/>
    <property type="match status" value="1"/>
</dbReference>
<feature type="domain" description="HTH lacI-type" evidence="4">
    <location>
        <begin position="13"/>
        <end position="63"/>
    </location>
</feature>
<dbReference type="CDD" id="cd01392">
    <property type="entry name" value="HTH_LacI"/>
    <property type="match status" value="1"/>
</dbReference>
<dbReference type="Pfam" id="PF00356">
    <property type="entry name" value="LacI"/>
    <property type="match status" value="1"/>
</dbReference>
<dbReference type="Gene3D" id="1.10.260.40">
    <property type="entry name" value="lambda repressor-like DNA-binding domains"/>
    <property type="match status" value="1"/>
</dbReference>
<keyword evidence="2" id="KW-0238">DNA-binding</keyword>
<dbReference type="InterPro" id="IPR010982">
    <property type="entry name" value="Lambda_DNA-bd_dom_sf"/>
</dbReference>
<dbReference type="Pfam" id="PF13377">
    <property type="entry name" value="Peripla_BP_3"/>
    <property type="match status" value="1"/>
</dbReference>
<reference evidence="5 6" key="1">
    <citation type="submission" date="2011-04" db="EMBL/GenBank/DDBJ databases">
        <title>Complete sequence of Cellulomonas fimi ATCC 484.</title>
        <authorList>
            <consortium name="US DOE Joint Genome Institute"/>
            <person name="Lucas S."/>
            <person name="Han J."/>
            <person name="Lapidus A."/>
            <person name="Cheng J.-F."/>
            <person name="Goodwin L."/>
            <person name="Pitluck S."/>
            <person name="Peters L."/>
            <person name="Chertkov O."/>
            <person name="Detter J.C."/>
            <person name="Han C."/>
            <person name="Tapia R."/>
            <person name="Land M."/>
            <person name="Hauser L."/>
            <person name="Kyrpides N."/>
            <person name="Ivanova N."/>
            <person name="Ovchinnikova G."/>
            <person name="Pagani I."/>
            <person name="Mead D."/>
            <person name="Brumm P."/>
            <person name="Woyke T."/>
        </authorList>
    </citation>
    <scope>NUCLEOTIDE SEQUENCE [LARGE SCALE GENOMIC DNA]</scope>
    <source>
        <strain evidence="6">ATCC 484 / DSM 20113 / JCM 1341 / NBRC 15513 / NCIMB 8980 / NCTC 7547</strain>
    </source>
</reference>
<dbReference type="GO" id="GO:0003700">
    <property type="term" value="F:DNA-binding transcription factor activity"/>
    <property type="evidence" value="ECO:0007669"/>
    <property type="project" value="TreeGrafter"/>
</dbReference>
<dbReference type="EMBL" id="CP002666">
    <property type="protein sequence ID" value="AEE47095.1"/>
    <property type="molecule type" value="Genomic_DNA"/>
</dbReference>